<dbReference type="Gene3D" id="3.30.1360.120">
    <property type="entry name" value="Probable tRNA modification gtpase trme, domain 1"/>
    <property type="match status" value="1"/>
</dbReference>
<dbReference type="SUPFAM" id="SSF103025">
    <property type="entry name" value="Folate-binding domain"/>
    <property type="match status" value="1"/>
</dbReference>
<dbReference type="Proteomes" id="UP000036513">
    <property type="component" value="Unassembled WGS sequence"/>
</dbReference>
<name>A0A0J6Y0Z9_9MYCO</name>
<dbReference type="GO" id="GO:0032259">
    <property type="term" value="P:methylation"/>
    <property type="evidence" value="ECO:0007669"/>
    <property type="project" value="UniProtKB-KW"/>
</dbReference>
<dbReference type="PATRIC" id="fig|37916.4.peg.7323"/>
<dbReference type="InterPro" id="IPR028896">
    <property type="entry name" value="GcvT/YgfZ/DmdA"/>
</dbReference>
<dbReference type="PANTHER" id="PTHR43757:SF2">
    <property type="entry name" value="AMINOMETHYLTRANSFERASE, MITOCHONDRIAL"/>
    <property type="match status" value="1"/>
</dbReference>
<keyword evidence="3" id="KW-1185">Reference proteome</keyword>
<dbReference type="STRING" id="37916.MCHLDSM_07300"/>
<feature type="domain" description="GCVT N-terminal" evidence="1">
    <location>
        <begin position="39"/>
        <end position="252"/>
    </location>
</feature>
<dbReference type="EMBL" id="JYNL01000071">
    <property type="protein sequence ID" value="KMO66956.1"/>
    <property type="molecule type" value="Genomic_DNA"/>
</dbReference>
<sequence length="455" mass="49914">MTQGPRSLEDKIQQSGGPLSMLRSAPLGHYRFPVLPPAYTSWMDEQRAWRESAILYDQSFHMFEVYIKGPDMLRVLSDITANNVSTFGKNRGKQLIACNYDGQLIGDAILFGLDDDECVAVGAPLALDWVRFQAEHGNYDVDITRDDAVGFNPTGRRRLFRYQLQGPSALQIVEKASGGTMPSIKFFHIGEFSIAGQPVRALNHTMIGLSGAEKTGLEIYGPAEYRDEVKDALLAAGAEFDLKLGGAQSYSTTGLASGWLGLPLPAIYTGEQMRPYRQWLGADTPEANMSLGGSLDSDNIDDYYVTPWDVGYGRVLKLDRDFIGAQALRAAAKRPHRQKVWLVWNDDDVTQAWSRSLFADPPTKSLTLPDPAYSTFQYDAVLQNDTVIGASSRIGYTRDVGKVSSLAMIDQDKVHDGAGVTVIWGEPNGGSARPGVERGHVQIPIRATVSTVYPA</sequence>
<evidence type="ECO:0000259" key="1">
    <source>
        <dbReference type="Pfam" id="PF01571"/>
    </source>
</evidence>
<dbReference type="GO" id="GO:0004047">
    <property type="term" value="F:aminomethyltransferase activity"/>
    <property type="evidence" value="ECO:0007669"/>
    <property type="project" value="UniProtKB-EC"/>
</dbReference>
<gene>
    <name evidence="2" type="primary">gcvT_12</name>
    <name evidence="2" type="ORF">MCHLDSM_07300</name>
</gene>
<dbReference type="GO" id="GO:0005829">
    <property type="term" value="C:cytosol"/>
    <property type="evidence" value="ECO:0007669"/>
    <property type="project" value="TreeGrafter"/>
</dbReference>
<organism evidence="2 3">
    <name type="scientific">Mycolicibacterium chlorophenolicum</name>
    <dbReference type="NCBI Taxonomy" id="37916"/>
    <lineage>
        <taxon>Bacteria</taxon>
        <taxon>Bacillati</taxon>
        <taxon>Actinomycetota</taxon>
        <taxon>Actinomycetes</taxon>
        <taxon>Mycobacteriales</taxon>
        <taxon>Mycobacteriaceae</taxon>
        <taxon>Mycolicibacterium</taxon>
    </lineage>
</organism>
<accession>A0A0J6Y0Z9</accession>
<reference evidence="2 3" key="1">
    <citation type="journal article" date="2015" name="Genome Biol. Evol.">
        <title>Characterization of Three Mycobacterium spp. with Potential Use in Bioremediation by Genome Sequencing and Comparative Genomics.</title>
        <authorList>
            <person name="Das S."/>
            <person name="Pettersson B.M."/>
            <person name="Behra P.R."/>
            <person name="Ramesh M."/>
            <person name="Dasgupta S."/>
            <person name="Bhattacharya A."/>
            <person name="Kirsebom L.A."/>
        </authorList>
    </citation>
    <scope>NUCLEOTIDE SEQUENCE [LARGE SCALE GENOMIC DNA]</scope>
    <source>
        <strain evidence="2 3">DSM 43826</strain>
    </source>
</reference>
<dbReference type="AlphaFoldDB" id="A0A0J6Y0Z9"/>
<proteinExistence type="predicted"/>
<protein>
    <submittedName>
        <fullName evidence="2">Aminomethyltransferase</fullName>
        <ecNumber evidence="2">2.1.2.10</ecNumber>
    </submittedName>
</protein>
<dbReference type="EC" id="2.1.2.10" evidence="2"/>
<dbReference type="PANTHER" id="PTHR43757">
    <property type="entry name" value="AMINOMETHYLTRANSFERASE"/>
    <property type="match status" value="1"/>
</dbReference>
<comment type="caution">
    <text evidence="2">The sequence shown here is derived from an EMBL/GenBank/DDBJ whole genome shotgun (WGS) entry which is preliminary data.</text>
</comment>
<dbReference type="SMR" id="A0A0J6Y0Z9"/>
<keyword evidence="2" id="KW-0489">Methyltransferase</keyword>
<dbReference type="Pfam" id="PF01571">
    <property type="entry name" value="GCV_T"/>
    <property type="match status" value="1"/>
</dbReference>
<keyword evidence="2" id="KW-0808">Transferase</keyword>
<dbReference type="InterPro" id="IPR027266">
    <property type="entry name" value="TrmE/GcvT-like"/>
</dbReference>
<evidence type="ECO:0000313" key="3">
    <source>
        <dbReference type="Proteomes" id="UP000036513"/>
    </source>
</evidence>
<dbReference type="InterPro" id="IPR006222">
    <property type="entry name" value="GCVT_N"/>
</dbReference>
<dbReference type="GO" id="GO:0008168">
    <property type="term" value="F:methyltransferase activity"/>
    <property type="evidence" value="ECO:0007669"/>
    <property type="project" value="UniProtKB-KW"/>
</dbReference>
<evidence type="ECO:0000313" key="2">
    <source>
        <dbReference type="EMBL" id="KMO66956.1"/>
    </source>
</evidence>